<feature type="transmembrane region" description="Helical" evidence="1">
    <location>
        <begin position="116"/>
        <end position="140"/>
    </location>
</feature>
<keyword evidence="3" id="KW-1185">Reference proteome</keyword>
<evidence type="ECO:0000313" key="3">
    <source>
        <dbReference type="Proteomes" id="UP000050929"/>
    </source>
</evidence>
<name>A0A0R1IXK1_9LACO</name>
<keyword evidence="1" id="KW-0472">Membrane</keyword>
<keyword evidence="1" id="KW-1133">Transmembrane helix</keyword>
<feature type="transmembrane region" description="Helical" evidence="1">
    <location>
        <begin position="45"/>
        <end position="71"/>
    </location>
</feature>
<feature type="transmembrane region" description="Helical" evidence="1">
    <location>
        <begin position="92"/>
        <end position="110"/>
    </location>
</feature>
<dbReference type="RefSeq" id="WP_057766575.1">
    <property type="nucleotide sequence ID" value="NZ_AZDG01000018.1"/>
</dbReference>
<dbReference type="PATRIC" id="fig|1423811.3.peg.773"/>
<evidence type="ECO:0000313" key="2">
    <source>
        <dbReference type="EMBL" id="KRK63989.1"/>
    </source>
</evidence>
<accession>A0A0R1IXK1</accession>
<dbReference type="EMBL" id="AZDG01000018">
    <property type="protein sequence ID" value="KRK63989.1"/>
    <property type="molecule type" value="Genomic_DNA"/>
</dbReference>
<dbReference type="AlphaFoldDB" id="A0A0R1IXK1"/>
<comment type="caution">
    <text evidence="2">The sequence shown here is derived from an EMBL/GenBank/DDBJ whole genome shotgun (WGS) entry which is preliminary data.</text>
</comment>
<evidence type="ECO:0008006" key="4">
    <source>
        <dbReference type="Google" id="ProtNLM"/>
    </source>
</evidence>
<dbReference type="Proteomes" id="UP000050929">
    <property type="component" value="Unassembled WGS sequence"/>
</dbReference>
<dbReference type="InterPro" id="IPR021354">
    <property type="entry name" value="DUF2975"/>
</dbReference>
<keyword evidence="1" id="KW-0812">Transmembrane</keyword>
<dbReference type="Pfam" id="PF11188">
    <property type="entry name" value="DUF2975"/>
    <property type="match status" value="1"/>
</dbReference>
<protein>
    <recommendedName>
        <fullName evidence="4">DUF2975 domain-containing protein</fullName>
    </recommendedName>
</protein>
<sequence>MKKLTVFMRFSLCFLIFFLSIICIFMFPAVIIFMNQVKIDPLLTIIFGTGTYTSALGAYLIIFFTWRLLYLIDKNRIFSNSGIFALNKIKKIAFIIAAIYTLLIPSVTVMTDAGCAPGAFFVNIFLIGLGATIGVFANILEKICLNVFKFQIENELTI</sequence>
<evidence type="ECO:0000256" key="1">
    <source>
        <dbReference type="SAM" id="Phobius"/>
    </source>
</evidence>
<reference evidence="2 3" key="1">
    <citation type="journal article" date="2015" name="Genome Announc.">
        <title>Expanding the biotechnology potential of lactobacilli through comparative genomics of 213 strains and associated genera.</title>
        <authorList>
            <person name="Sun Z."/>
            <person name="Harris H.M."/>
            <person name="McCann A."/>
            <person name="Guo C."/>
            <person name="Argimon S."/>
            <person name="Zhang W."/>
            <person name="Yang X."/>
            <person name="Jeffery I.B."/>
            <person name="Cooney J.C."/>
            <person name="Kagawa T.F."/>
            <person name="Liu W."/>
            <person name="Song Y."/>
            <person name="Salvetti E."/>
            <person name="Wrobel A."/>
            <person name="Rasinkangas P."/>
            <person name="Parkhill J."/>
            <person name="Rea M.C."/>
            <person name="O'Sullivan O."/>
            <person name="Ritari J."/>
            <person name="Douillard F.P."/>
            <person name="Paul Ross R."/>
            <person name="Yang R."/>
            <person name="Briner A.E."/>
            <person name="Felis G.E."/>
            <person name="de Vos W.M."/>
            <person name="Barrangou R."/>
            <person name="Klaenhammer T.R."/>
            <person name="Caufield P.W."/>
            <person name="Cui Y."/>
            <person name="Zhang H."/>
            <person name="O'Toole P.W."/>
        </authorList>
    </citation>
    <scope>NUCLEOTIDE SEQUENCE [LARGE SCALE GENOMIC DNA]</scope>
    <source>
        <strain evidence="2 3">DSM 20183</strain>
    </source>
</reference>
<feature type="transmembrane region" description="Helical" evidence="1">
    <location>
        <begin position="12"/>
        <end position="33"/>
    </location>
</feature>
<organism evidence="2 3">
    <name type="scientific">Companilactobacillus tucceti DSM 20183</name>
    <dbReference type="NCBI Taxonomy" id="1423811"/>
    <lineage>
        <taxon>Bacteria</taxon>
        <taxon>Bacillati</taxon>
        <taxon>Bacillota</taxon>
        <taxon>Bacilli</taxon>
        <taxon>Lactobacillales</taxon>
        <taxon>Lactobacillaceae</taxon>
        <taxon>Companilactobacillus</taxon>
    </lineage>
</organism>
<gene>
    <name evidence="2" type="ORF">FC72_GL000763</name>
</gene>
<dbReference type="OrthoDB" id="2297277at2"/>
<proteinExistence type="predicted"/>
<dbReference type="STRING" id="1423811.FC72_GL000763"/>